<accession>Q317C0</accession>
<dbReference type="GO" id="GO:0016020">
    <property type="term" value="C:membrane"/>
    <property type="evidence" value="ECO:0007669"/>
    <property type="project" value="InterPro"/>
</dbReference>
<evidence type="ECO:0000313" key="4">
    <source>
        <dbReference type="Proteomes" id="UP000002710"/>
    </source>
</evidence>
<dbReference type="PANTHER" id="PTHR37423:SF2">
    <property type="entry name" value="MEMBRANE-BOUND LYTIC MUREIN TRANSGLYCOSYLASE C"/>
    <property type="match status" value="1"/>
</dbReference>
<reference evidence="3 4" key="1">
    <citation type="journal article" date="2011" name="J. Bacteriol.">
        <title>Complete genome sequence and updated annotation of Desulfovibrio alaskensis G20.</title>
        <authorList>
            <person name="Hauser L.J."/>
            <person name="Land M.L."/>
            <person name="Brown S.D."/>
            <person name="Larimer F."/>
            <person name="Keller K.L."/>
            <person name="Rapp-Giles B.J."/>
            <person name="Price M.N."/>
            <person name="Lin M."/>
            <person name="Bruce D.C."/>
            <person name="Detter J.C."/>
            <person name="Tapia R."/>
            <person name="Han C.S."/>
            <person name="Goodwin L.A."/>
            <person name="Cheng J.F."/>
            <person name="Pitluck S."/>
            <person name="Copeland A."/>
            <person name="Lucas S."/>
            <person name="Nolan M."/>
            <person name="Lapidus A.L."/>
            <person name="Palumbo A.V."/>
            <person name="Wall J.D."/>
        </authorList>
    </citation>
    <scope>NUCLEOTIDE SEQUENCE [LARGE SCALE GENOMIC DNA]</scope>
    <source>
        <strain evidence="4">ATCC BAA 1058 / DSM 17464 / G20</strain>
    </source>
</reference>
<dbReference type="GO" id="GO:0000270">
    <property type="term" value="P:peptidoglycan metabolic process"/>
    <property type="evidence" value="ECO:0007669"/>
    <property type="project" value="InterPro"/>
</dbReference>
<dbReference type="CAZy" id="GH23">
    <property type="family name" value="Glycoside Hydrolase Family 23"/>
</dbReference>
<dbReference type="Proteomes" id="UP000002710">
    <property type="component" value="Chromosome"/>
</dbReference>
<name>Q317C0_OLEA2</name>
<evidence type="ECO:0000259" key="2">
    <source>
        <dbReference type="Pfam" id="PF01464"/>
    </source>
</evidence>
<dbReference type="EMBL" id="CP000112">
    <property type="protein sequence ID" value="ABB36976.1"/>
    <property type="molecule type" value="Genomic_DNA"/>
</dbReference>
<protein>
    <submittedName>
        <fullName evidence="3">Transglycosylase, Slt family</fullName>
    </submittedName>
</protein>
<proteinExistence type="inferred from homology"/>
<dbReference type="PROSITE" id="PS00922">
    <property type="entry name" value="TRANSGLYCOSYLASE"/>
    <property type="match status" value="1"/>
</dbReference>
<organism evidence="3 4">
    <name type="scientific">Oleidesulfovibrio alaskensis (strain ATCC BAA-1058 / DSM 17464 / G20)</name>
    <name type="common">Desulfovibrio alaskensis</name>
    <dbReference type="NCBI Taxonomy" id="207559"/>
    <lineage>
        <taxon>Bacteria</taxon>
        <taxon>Pseudomonadati</taxon>
        <taxon>Thermodesulfobacteriota</taxon>
        <taxon>Desulfovibrionia</taxon>
        <taxon>Desulfovibrionales</taxon>
        <taxon>Desulfovibrionaceae</taxon>
        <taxon>Oleidesulfovibrio</taxon>
    </lineage>
</organism>
<evidence type="ECO:0000313" key="3">
    <source>
        <dbReference type="EMBL" id="ABB36976.1"/>
    </source>
</evidence>
<dbReference type="InterPro" id="IPR023346">
    <property type="entry name" value="Lysozyme-like_dom_sf"/>
</dbReference>
<comment type="similarity">
    <text evidence="1">Belongs to the transglycosylase Slt family.</text>
</comment>
<dbReference type="AlphaFoldDB" id="Q317C0"/>
<dbReference type="SUPFAM" id="SSF53850">
    <property type="entry name" value="Periplasmic binding protein-like II"/>
    <property type="match status" value="1"/>
</dbReference>
<dbReference type="Gene3D" id="3.40.190.10">
    <property type="entry name" value="Periplasmic binding protein-like II"/>
    <property type="match status" value="2"/>
</dbReference>
<dbReference type="CDD" id="cd13403">
    <property type="entry name" value="MLTF-like"/>
    <property type="match status" value="1"/>
</dbReference>
<dbReference type="InterPro" id="IPR000189">
    <property type="entry name" value="Transglyc_AS"/>
</dbReference>
<evidence type="ECO:0000256" key="1">
    <source>
        <dbReference type="ARBA" id="ARBA00007734"/>
    </source>
</evidence>
<dbReference type="HOGENOM" id="CLU_027494_0_1_7"/>
<dbReference type="KEGG" id="dde:Dde_0175"/>
<keyword evidence="4" id="KW-1185">Reference proteome</keyword>
<dbReference type="Gene3D" id="1.10.530.10">
    <property type="match status" value="1"/>
</dbReference>
<dbReference type="STRING" id="207559.Dde_0175"/>
<sequence>MQVAFPTQNRSSAHGIRDHYLHAANRKVKRMATGKGPATCFGRALLCTFLASHPVRTRHLLMKQSHTRMGKRLLAALSVTVLSILLSCSEREKQPVQPDNTLRVVAPHRERVSSALSPYGPGYEHELVMHFARQAGYDIEWIEASTMEDALQALAERRGDLIVGYGGDITAAPQTTTRHNDAPPPSPVVSGPAYGHYNPVLVHSTRRYGLRRGNEMCDTPVLVTADPELEEILEAKADTLECVPMTEASQDVYLTPILQSLDTNSARFAMLDNLGYSLWQPFYPGVRTAKVLTQKIPYRWFWRGDDARLNEAALSFWAQRENDSLLDDMQERYFGFLPEEVDRYDVALLRRALESKVPQYAQAIGNAAREQSIDPLLLIAVIYQESRFDADARSKTGVRGLMMVTQDTARLLGINRLDPEQSIRGGARYLRMLWDSLEDMELDPWNRWFFTLAAYNQGPGHLFDAIKLSRARGGTGRTWRELKEVYPLLAWERWYSRTKHGYCRGFEAVAYVENIRFYYYILNGLLTLARPETEDLGPLLSGLPPDWPVGAGT</sequence>
<dbReference type="Pfam" id="PF01464">
    <property type="entry name" value="SLT"/>
    <property type="match status" value="1"/>
</dbReference>
<gene>
    <name evidence="3" type="ordered locus">Dde_0175</name>
</gene>
<dbReference type="eggNOG" id="COG4623">
    <property type="taxonomic scope" value="Bacteria"/>
</dbReference>
<dbReference type="GO" id="GO:0008933">
    <property type="term" value="F:peptidoglycan lytic transglycosylase activity"/>
    <property type="evidence" value="ECO:0007669"/>
    <property type="project" value="InterPro"/>
</dbReference>
<feature type="domain" description="Transglycosylase SLT" evidence="2">
    <location>
        <begin position="363"/>
        <end position="472"/>
    </location>
</feature>
<dbReference type="SUPFAM" id="SSF53955">
    <property type="entry name" value="Lysozyme-like"/>
    <property type="match status" value="1"/>
</dbReference>
<dbReference type="InterPro" id="IPR008258">
    <property type="entry name" value="Transglycosylase_SLT_dom_1"/>
</dbReference>
<dbReference type="PANTHER" id="PTHR37423">
    <property type="entry name" value="SOLUBLE LYTIC MUREIN TRANSGLYCOSYLASE-RELATED"/>
    <property type="match status" value="1"/>
</dbReference>